<evidence type="ECO:0000259" key="2">
    <source>
        <dbReference type="Pfam" id="PF13579"/>
    </source>
</evidence>
<dbReference type="Proteomes" id="UP000245293">
    <property type="component" value="Unassembled WGS sequence"/>
</dbReference>
<evidence type="ECO:0000313" key="3">
    <source>
        <dbReference type="EMBL" id="PWG17444.1"/>
    </source>
</evidence>
<dbReference type="Pfam" id="PF13579">
    <property type="entry name" value="Glyco_trans_4_4"/>
    <property type="match status" value="1"/>
</dbReference>
<reference evidence="4" key="1">
    <citation type="submission" date="2018-05" db="EMBL/GenBank/DDBJ databases">
        <authorList>
            <person name="Du Z."/>
            <person name="Wang X."/>
        </authorList>
    </citation>
    <scope>NUCLEOTIDE SEQUENCE [LARGE SCALE GENOMIC DNA]</scope>
    <source>
        <strain evidence="4">WDS4C29</strain>
    </source>
</reference>
<keyword evidence="4" id="KW-1185">Reference proteome</keyword>
<feature type="compositionally biased region" description="Basic and acidic residues" evidence="1">
    <location>
        <begin position="1"/>
        <end position="18"/>
    </location>
</feature>
<dbReference type="AlphaFoldDB" id="A0A2V1P6K4"/>
<protein>
    <recommendedName>
        <fullName evidence="2">Glycosyltransferase subfamily 4-like N-terminal domain-containing protein</fullName>
    </recommendedName>
</protein>
<dbReference type="SUPFAM" id="SSF53756">
    <property type="entry name" value="UDP-Glycosyltransferase/glycogen phosphorylase"/>
    <property type="match status" value="1"/>
</dbReference>
<feature type="region of interest" description="Disordered" evidence="1">
    <location>
        <begin position="1"/>
        <end position="20"/>
    </location>
</feature>
<gene>
    <name evidence="3" type="ORF">DFK10_06670</name>
</gene>
<comment type="caution">
    <text evidence="3">The sequence shown here is derived from an EMBL/GenBank/DDBJ whole genome shotgun (WGS) entry which is preliminary data.</text>
</comment>
<organism evidence="3 4">
    <name type="scientific">Salibaculum griseiflavum</name>
    <dbReference type="NCBI Taxonomy" id="1914409"/>
    <lineage>
        <taxon>Bacteria</taxon>
        <taxon>Pseudomonadati</taxon>
        <taxon>Pseudomonadota</taxon>
        <taxon>Alphaproteobacteria</taxon>
        <taxon>Rhodobacterales</taxon>
        <taxon>Roseobacteraceae</taxon>
        <taxon>Salibaculum</taxon>
    </lineage>
</organism>
<dbReference type="OrthoDB" id="8432722at2"/>
<name>A0A2V1P6K4_9RHOB</name>
<dbReference type="EMBL" id="QETF01000005">
    <property type="protein sequence ID" value="PWG17444.1"/>
    <property type="molecule type" value="Genomic_DNA"/>
</dbReference>
<dbReference type="Pfam" id="PF13692">
    <property type="entry name" value="Glyco_trans_1_4"/>
    <property type="match status" value="1"/>
</dbReference>
<sequence length="414" mass="45150">MDYHEPRRPPDRHAETGARRRGAGALMRILFATTVLPHERRTGGEIATLNFLEALTALGHEVHVVGYRRPGAVAAQGKGWIDAGTRPIELAEAGWRRSVWAGQALALGAPLTNVKFTSRAYRNALAAAKPEAADLLVLDHAHMGWLDALRGLPRNRIFLAHNVEHRLYSTMAEYRGGPAGWLYRREAALLEPLERRLLHRSCQTWCLTRADAAALGQLSPDPGRLRVFDLPGQAVAGEALAIPSYDIGMIGSWNWEVNRTGLQWFLDKVLPRLPKGLRIAVAGSGSEGLDRVDPRLVGLGRVPDAGRFMQECHVLAAPAVVGSGVQLKTIEGIAAGRPMVATSVALRDIRDVPDHVRMADSPEVFARALCHARRAGAPSPRAGSQWLARRRDRFFRQVAMATFDLGVADGASHG</sequence>
<feature type="domain" description="Glycosyltransferase subfamily 4-like N-terminal" evidence="2">
    <location>
        <begin position="42"/>
        <end position="228"/>
    </location>
</feature>
<proteinExistence type="predicted"/>
<dbReference type="Gene3D" id="3.40.50.2000">
    <property type="entry name" value="Glycogen Phosphorylase B"/>
    <property type="match status" value="2"/>
</dbReference>
<dbReference type="GO" id="GO:0016757">
    <property type="term" value="F:glycosyltransferase activity"/>
    <property type="evidence" value="ECO:0007669"/>
    <property type="project" value="UniProtKB-ARBA"/>
</dbReference>
<evidence type="ECO:0000313" key="4">
    <source>
        <dbReference type="Proteomes" id="UP000245293"/>
    </source>
</evidence>
<accession>A0A2V1P6K4</accession>
<dbReference type="InterPro" id="IPR028098">
    <property type="entry name" value="Glyco_trans_4-like_N"/>
</dbReference>
<evidence type="ECO:0000256" key="1">
    <source>
        <dbReference type="SAM" id="MobiDB-lite"/>
    </source>
</evidence>